<accession>A0A162X8M3</accession>
<dbReference type="RefSeq" id="XP_018291275.1">
    <property type="nucleotide sequence ID" value="XM_018431500.1"/>
</dbReference>
<reference evidence="2" key="1">
    <citation type="submission" date="2015-06" db="EMBL/GenBank/DDBJ databases">
        <title>Expansion of signal transduction pathways in fungi by whole-genome duplication.</title>
        <authorList>
            <consortium name="DOE Joint Genome Institute"/>
            <person name="Corrochano L.M."/>
            <person name="Kuo A."/>
            <person name="Marcet-Houben M."/>
            <person name="Polaino S."/>
            <person name="Salamov A."/>
            <person name="Villalobos J.M."/>
            <person name="Alvarez M.I."/>
            <person name="Avalos J."/>
            <person name="Benito E.P."/>
            <person name="Benoit I."/>
            <person name="Burger G."/>
            <person name="Camino L.P."/>
            <person name="Canovas D."/>
            <person name="Cerda-Olmedo E."/>
            <person name="Cheng J.-F."/>
            <person name="Dominguez A."/>
            <person name="Elias M."/>
            <person name="Eslava A.P."/>
            <person name="Glaser F."/>
            <person name="Grimwood J."/>
            <person name="Gutierrez G."/>
            <person name="Heitman J."/>
            <person name="Henrissat B."/>
            <person name="Iturriaga E.A."/>
            <person name="Lang B.F."/>
            <person name="Lavin J.L."/>
            <person name="Lee S."/>
            <person name="Li W."/>
            <person name="Lindquist E."/>
            <person name="Lopez-Garcia S."/>
            <person name="Luque E.M."/>
            <person name="Marcos A.T."/>
            <person name="Martin J."/>
            <person name="McCluskey K."/>
            <person name="Medina H.R."/>
            <person name="Miralles-Duran A."/>
            <person name="Miyazaki A."/>
            <person name="Munoz-Torres E."/>
            <person name="Oguiza J.A."/>
            <person name="Ohm R."/>
            <person name="Olmedo M."/>
            <person name="Orejas M."/>
            <person name="Ortiz-Castellanos L."/>
            <person name="Pisabarro A.G."/>
            <person name="Rodriguez-Romero J."/>
            <person name="Ruiz-Herrera J."/>
            <person name="Ruiz-Vazquez R."/>
            <person name="Sanz C."/>
            <person name="Schackwitz W."/>
            <person name="Schmutz J."/>
            <person name="Shahriari M."/>
            <person name="Shelest E."/>
            <person name="Silva-Franco F."/>
            <person name="Soanes D."/>
            <person name="Syed K."/>
            <person name="Tagua V.G."/>
            <person name="Talbot N.J."/>
            <person name="Thon M."/>
            <person name="De vries R.P."/>
            <person name="Wiebenga A."/>
            <person name="Yadav J.S."/>
            <person name="Braun E.L."/>
            <person name="Baker S."/>
            <person name="Garre V."/>
            <person name="Horwitz B."/>
            <person name="Torres-Martinez S."/>
            <person name="Idnurm A."/>
            <person name="Herrera-Estrella A."/>
            <person name="Gabaldon T."/>
            <person name="Grigoriev I.V."/>
        </authorList>
    </citation>
    <scope>NUCLEOTIDE SEQUENCE [LARGE SCALE GENOMIC DNA]</scope>
    <source>
        <strain evidence="2">NRRL 1555(-)</strain>
    </source>
</reference>
<dbReference type="GeneID" id="28992406"/>
<name>A0A162X8M3_PHYB8</name>
<sequence>MSVYSPQLCSDHHCHSKLSHLLFRGVHSLSHFLYQCPQKWTVWENAWIKYFGLSPLTFDIHRTLFSLKVPGHSLPVFHVQLCQIISSSILALWGTHWSFIFNNRPFQTSSINSKIDTLVSHFSSELDLT</sequence>
<gene>
    <name evidence="1" type="ORF">PHYBLDRAFT_145637</name>
</gene>
<dbReference type="Proteomes" id="UP000077315">
    <property type="component" value="Unassembled WGS sequence"/>
</dbReference>
<evidence type="ECO:0000313" key="1">
    <source>
        <dbReference type="EMBL" id="OAD73235.1"/>
    </source>
</evidence>
<evidence type="ECO:0000313" key="2">
    <source>
        <dbReference type="Proteomes" id="UP000077315"/>
    </source>
</evidence>
<protein>
    <submittedName>
        <fullName evidence="1">C2H2-type zinc finger transcription factor</fullName>
    </submittedName>
</protein>
<dbReference type="OrthoDB" id="2273311at2759"/>
<organism evidence="1 2">
    <name type="scientific">Phycomyces blakesleeanus (strain ATCC 8743b / DSM 1359 / FGSC 10004 / NBRC 33097 / NRRL 1555)</name>
    <dbReference type="NCBI Taxonomy" id="763407"/>
    <lineage>
        <taxon>Eukaryota</taxon>
        <taxon>Fungi</taxon>
        <taxon>Fungi incertae sedis</taxon>
        <taxon>Mucoromycota</taxon>
        <taxon>Mucoromycotina</taxon>
        <taxon>Mucoromycetes</taxon>
        <taxon>Mucorales</taxon>
        <taxon>Phycomycetaceae</taxon>
        <taxon>Phycomyces</taxon>
    </lineage>
</organism>
<dbReference type="InParanoid" id="A0A162X8M3"/>
<dbReference type="VEuPathDB" id="FungiDB:PHYBLDRAFT_145637"/>
<dbReference type="AlphaFoldDB" id="A0A162X8M3"/>
<dbReference type="EMBL" id="KV440981">
    <property type="protein sequence ID" value="OAD73235.1"/>
    <property type="molecule type" value="Genomic_DNA"/>
</dbReference>
<keyword evidence="2" id="KW-1185">Reference proteome</keyword>
<proteinExistence type="predicted"/>